<accession>A0A1R3KQX6</accession>
<sequence>MEKTKTPWMWDSKVTKKGISPFSFLCDEFGGKEDQERETRD</sequence>
<reference evidence="2" key="1">
    <citation type="submission" date="2013-09" db="EMBL/GenBank/DDBJ databases">
        <title>Corchorus olitorius genome sequencing.</title>
        <authorList>
            <person name="Alam M."/>
            <person name="Haque M.S."/>
            <person name="Islam M.S."/>
            <person name="Emdad E.M."/>
            <person name="Islam M.M."/>
            <person name="Ahmed B."/>
            <person name="Halim A."/>
            <person name="Hossen Q.M.M."/>
            <person name="Hossain M.Z."/>
            <person name="Ahmed R."/>
            <person name="Khan M.M."/>
            <person name="Islam R."/>
            <person name="Rashid M.M."/>
            <person name="Khan S.A."/>
            <person name="Rahman M.S."/>
            <person name="Alam M."/>
            <person name="Yahiya A.S."/>
            <person name="Khan M.S."/>
            <person name="Azam M.S."/>
            <person name="Haque T."/>
            <person name="Lashkar M.Z.H."/>
            <person name="Akhand A.I."/>
            <person name="Morshed G."/>
            <person name="Roy S."/>
            <person name="Uddin K.S."/>
            <person name="Rabeya T."/>
            <person name="Hossain A.S."/>
            <person name="Chowdhury A."/>
            <person name="Snigdha A.R."/>
            <person name="Mortoza M.S."/>
            <person name="Matin S.A."/>
            <person name="Hoque S.M.E."/>
            <person name="Islam M.K."/>
            <person name="Roy D.K."/>
            <person name="Haider R."/>
            <person name="Moosa M.M."/>
            <person name="Elias S.M."/>
            <person name="Hasan A.M."/>
            <person name="Jahan S."/>
            <person name="Shafiuddin M."/>
            <person name="Mahmood N."/>
            <person name="Shommy N.S."/>
        </authorList>
    </citation>
    <scope>NUCLEOTIDE SEQUENCE [LARGE SCALE GENOMIC DNA]</scope>
    <source>
        <strain evidence="2">cv. O-4</strain>
    </source>
</reference>
<comment type="caution">
    <text evidence="1">The sequence shown here is derived from an EMBL/GenBank/DDBJ whole genome shotgun (WGS) entry which is preliminary data.</text>
</comment>
<gene>
    <name evidence="1" type="ORF">COLO4_05450</name>
</gene>
<proteinExistence type="predicted"/>
<keyword evidence="2" id="KW-1185">Reference proteome</keyword>
<protein>
    <submittedName>
        <fullName evidence="1">Uncharacterized protein</fullName>
    </submittedName>
</protein>
<dbReference type="Proteomes" id="UP000187203">
    <property type="component" value="Unassembled WGS sequence"/>
</dbReference>
<organism evidence="1 2">
    <name type="scientific">Corchorus olitorius</name>
    <dbReference type="NCBI Taxonomy" id="93759"/>
    <lineage>
        <taxon>Eukaryota</taxon>
        <taxon>Viridiplantae</taxon>
        <taxon>Streptophyta</taxon>
        <taxon>Embryophyta</taxon>
        <taxon>Tracheophyta</taxon>
        <taxon>Spermatophyta</taxon>
        <taxon>Magnoliopsida</taxon>
        <taxon>eudicotyledons</taxon>
        <taxon>Gunneridae</taxon>
        <taxon>Pentapetalae</taxon>
        <taxon>rosids</taxon>
        <taxon>malvids</taxon>
        <taxon>Malvales</taxon>
        <taxon>Malvaceae</taxon>
        <taxon>Grewioideae</taxon>
        <taxon>Apeibeae</taxon>
        <taxon>Corchorus</taxon>
    </lineage>
</organism>
<name>A0A1R3KQX6_9ROSI</name>
<evidence type="ECO:0000313" key="1">
    <source>
        <dbReference type="EMBL" id="OMP09464.1"/>
    </source>
</evidence>
<dbReference type="EMBL" id="AWUE01012353">
    <property type="protein sequence ID" value="OMP09464.1"/>
    <property type="molecule type" value="Genomic_DNA"/>
</dbReference>
<dbReference type="AlphaFoldDB" id="A0A1R3KQX6"/>
<evidence type="ECO:0000313" key="2">
    <source>
        <dbReference type="Proteomes" id="UP000187203"/>
    </source>
</evidence>